<feature type="signal peptide" evidence="1">
    <location>
        <begin position="1"/>
        <end position="21"/>
    </location>
</feature>
<evidence type="ECO:0000256" key="1">
    <source>
        <dbReference type="SAM" id="SignalP"/>
    </source>
</evidence>
<evidence type="ECO:0000313" key="3">
    <source>
        <dbReference type="Proteomes" id="UP000759131"/>
    </source>
</evidence>
<gene>
    <name evidence="2" type="ORF">OSB1V03_LOCUS2557</name>
</gene>
<proteinExistence type="predicted"/>
<name>A0A7R9KFR4_9ACAR</name>
<keyword evidence="1" id="KW-0732">Signal</keyword>
<organism evidence="2">
    <name type="scientific">Medioppia subpectinata</name>
    <dbReference type="NCBI Taxonomy" id="1979941"/>
    <lineage>
        <taxon>Eukaryota</taxon>
        <taxon>Metazoa</taxon>
        <taxon>Ecdysozoa</taxon>
        <taxon>Arthropoda</taxon>
        <taxon>Chelicerata</taxon>
        <taxon>Arachnida</taxon>
        <taxon>Acari</taxon>
        <taxon>Acariformes</taxon>
        <taxon>Sarcoptiformes</taxon>
        <taxon>Oribatida</taxon>
        <taxon>Brachypylina</taxon>
        <taxon>Oppioidea</taxon>
        <taxon>Oppiidae</taxon>
        <taxon>Medioppia</taxon>
    </lineage>
</organism>
<protein>
    <submittedName>
        <fullName evidence="2">Uncharacterized protein</fullName>
    </submittedName>
</protein>
<accession>A0A7R9KFR4</accession>
<dbReference type="EMBL" id="OC855496">
    <property type="protein sequence ID" value="CAD7622088.1"/>
    <property type="molecule type" value="Genomic_DNA"/>
</dbReference>
<keyword evidence="3" id="KW-1185">Reference proteome</keyword>
<dbReference type="AlphaFoldDB" id="A0A7R9KFR4"/>
<dbReference type="Proteomes" id="UP000759131">
    <property type="component" value="Unassembled WGS sequence"/>
</dbReference>
<dbReference type="Gene3D" id="1.10.132.130">
    <property type="match status" value="1"/>
</dbReference>
<dbReference type="EMBL" id="CAJPIZ010000921">
    <property type="protein sequence ID" value="CAG2102518.1"/>
    <property type="molecule type" value="Genomic_DNA"/>
</dbReference>
<dbReference type="InterPro" id="IPR046427">
    <property type="entry name" value="Legumain_prodom_sf"/>
</dbReference>
<reference evidence="2" key="1">
    <citation type="submission" date="2020-11" db="EMBL/GenBank/DDBJ databases">
        <authorList>
            <person name="Tran Van P."/>
        </authorList>
    </citation>
    <scope>NUCLEOTIDE SEQUENCE</scope>
</reference>
<evidence type="ECO:0000313" key="2">
    <source>
        <dbReference type="EMBL" id="CAD7622088.1"/>
    </source>
</evidence>
<feature type="chain" id="PRO_5036210877" evidence="1">
    <location>
        <begin position="22"/>
        <end position="102"/>
    </location>
</feature>
<sequence>MFVTLLLLSLYFISVISSVSQLDVPLEILIRRLESDKDTAEKLGALKGIEDFLTKRLYVDNNLKDYLDTINLLVGIDTEAILKGKQALHHRKCYRKRMSRSA</sequence>